<dbReference type="SUPFAM" id="SSF54631">
    <property type="entry name" value="CBS-domain pair"/>
    <property type="match status" value="1"/>
</dbReference>
<dbReference type="PANTHER" id="PTHR43080">
    <property type="entry name" value="CBS DOMAIN-CONTAINING PROTEIN CBSX3, MITOCHONDRIAL"/>
    <property type="match status" value="1"/>
</dbReference>
<feature type="domain" description="CBS" evidence="3">
    <location>
        <begin position="10"/>
        <end position="71"/>
    </location>
</feature>
<sequence length="147" mass="15901">MIPATLLERASRRLVTVDRSARLVDAAQAFDRPETLLIIVCDESGVLRGVVSRTDIVARISHCTGCSCTESVQAAMTAEVESCTPSESLDDIWARMKRTGFMHLPVVDGAGGPLGVLAARDVLVALLADREHEETLLMDYVTGIGYR</sequence>
<accession>A0ABT9J8T4</accession>
<dbReference type="RefSeq" id="WP_183588918.1">
    <property type="nucleotide sequence ID" value="NZ_JAVAMQ010000003.1"/>
</dbReference>
<dbReference type="CDD" id="cd02205">
    <property type="entry name" value="CBS_pair_SF"/>
    <property type="match status" value="1"/>
</dbReference>
<dbReference type="InterPro" id="IPR051257">
    <property type="entry name" value="Diverse_CBS-Domain"/>
</dbReference>
<organism evidence="4 5">
    <name type="scientific">Paracoccus spongiarum</name>
    <dbReference type="NCBI Taxonomy" id="3064387"/>
    <lineage>
        <taxon>Bacteria</taxon>
        <taxon>Pseudomonadati</taxon>
        <taxon>Pseudomonadota</taxon>
        <taxon>Alphaproteobacteria</taxon>
        <taxon>Rhodobacterales</taxon>
        <taxon>Paracoccaceae</taxon>
        <taxon>Paracoccus</taxon>
    </lineage>
</organism>
<evidence type="ECO:0000313" key="4">
    <source>
        <dbReference type="EMBL" id="MDP5306234.1"/>
    </source>
</evidence>
<keyword evidence="5" id="KW-1185">Reference proteome</keyword>
<evidence type="ECO:0000256" key="2">
    <source>
        <dbReference type="PROSITE-ProRule" id="PRU00703"/>
    </source>
</evidence>
<keyword evidence="1 2" id="KW-0129">CBS domain</keyword>
<dbReference type="Pfam" id="PF00571">
    <property type="entry name" value="CBS"/>
    <property type="match status" value="2"/>
</dbReference>
<dbReference type="Gene3D" id="3.10.580.10">
    <property type="entry name" value="CBS-domain"/>
    <property type="match status" value="1"/>
</dbReference>
<dbReference type="Proteomes" id="UP001224997">
    <property type="component" value="Unassembled WGS sequence"/>
</dbReference>
<comment type="caution">
    <text evidence="4">The sequence shown here is derived from an EMBL/GenBank/DDBJ whole genome shotgun (WGS) entry which is preliminary data.</text>
</comment>
<dbReference type="SMART" id="SM00116">
    <property type="entry name" value="CBS"/>
    <property type="match status" value="2"/>
</dbReference>
<name>A0ABT9J8T4_9RHOB</name>
<dbReference type="EMBL" id="JAVAMQ010000003">
    <property type="protein sequence ID" value="MDP5306234.1"/>
    <property type="molecule type" value="Genomic_DNA"/>
</dbReference>
<reference evidence="4 5" key="1">
    <citation type="submission" date="2023-08" db="EMBL/GenBank/DDBJ databases">
        <authorList>
            <person name="Park J.-S."/>
        </authorList>
    </citation>
    <scope>NUCLEOTIDE SEQUENCE [LARGE SCALE GENOMIC DNA]</scope>
    <source>
        <strain evidence="4 5">2205BS29-5</strain>
    </source>
</reference>
<dbReference type="InterPro" id="IPR000644">
    <property type="entry name" value="CBS_dom"/>
</dbReference>
<evidence type="ECO:0000259" key="3">
    <source>
        <dbReference type="PROSITE" id="PS51371"/>
    </source>
</evidence>
<dbReference type="PANTHER" id="PTHR43080:SF2">
    <property type="entry name" value="CBS DOMAIN-CONTAINING PROTEIN"/>
    <property type="match status" value="1"/>
</dbReference>
<evidence type="ECO:0000256" key="1">
    <source>
        <dbReference type="ARBA" id="ARBA00023122"/>
    </source>
</evidence>
<protein>
    <submittedName>
        <fullName evidence="4">CBS domain-containing protein</fullName>
    </submittedName>
</protein>
<feature type="domain" description="CBS" evidence="3">
    <location>
        <begin position="76"/>
        <end position="134"/>
    </location>
</feature>
<evidence type="ECO:0000313" key="5">
    <source>
        <dbReference type="Proteomes" id="UP001224997"/>
    </source>
</evidence>
<proteinExistence type="predicted"/>
<gene>
    <name evidence="4" type="ORF">Q5Y72_03875</name>
</gene>
<dbReference type="InterPro" id="IPR046342">
    <property type="entry name" value="CBS_dom_sf"/>
</dbReference>
<dbReference type="PROSITE" id="PS51371">
    <property type="entry name" value="CBS"/>
    <property type="match status" value="2"/>
</dbReference>